<comment type="catalytic activity">
    <reaction evidence="12 13">
        <text>Endonucleolytic cleavage at a junction such as a reciprocal single-stranded crossover between two homologous DNA duplexes (Holliday junction).</text>
        <dbReference type="EC" id="3.1.21.10"/>
    </reaction>
</comment>
<evidence type="ECO:0000256" key="12">
    <source>
        <dbReference type="ARBA" id="ARBA00029354"/>
    </source>
</evidence>
<dbReference type="KEGG" id="ttp:E6P07_02695"/>
<keyword evidence="5 13" id="KW-0255">Endonuclease</keyword>
<dbReference type="OrthoDB" id="9805499at2"/>
<accession>A0A6I6E9M3</accession>
<keyword evidence="2 13" id="KW-0963">Cytoplasm</keyword>
<keyword evidence="6 13" id="KW-0227">DNA damage</keyword>
<evidence type="ECO:0000256" key="10">
    <source>
        <dbReference type="ARBA" id="ARBA00023172"/>
    </source>
</evidence>
<dbReference type="GO" id="GO:0005737">
    <property type="term" value="C:cytoplasm"/>
    <property type="evidence" value="ECO:0007669"/>
    <property type="project" value="UniProtKB-SubCell"/>
</dbReference>
<dbReference type="EC" id="3.1.21.10" evidence="13 14"/>
<keyword evidence="4 13" id="KW-0479">Metal-binding</keyword>
<dbReference type="GO" id="GO:0003677">
    <property type="term" value="F:DNA binding"/>
    <property type="evidence" value="ECO:0007669"/>
    <property type="project" value="UniProtKB-KW"/>
</dbReference>
<keyword evidence="8 13" id="KW-0460">Magnesium</keyword>
<evidence type="ECO:0000256" key="3">
    <source>
        <dbReference type="ARBA" id="ARBA00022722"/>
    </source>
</evidence>
<evidence type="ECO:0000256" key="2">
    <source>
        <dbReference type="ARBA" id="ARBA00022490"/>
    </source>
</evidence>
<comment type="cofactor">
    <cofactor evidence="13">
        <name>Mg(2+)</name>
        <dbReference type="ChEBI" id="CHEBI:18420"/>
    </cofactor>
    <text evidence="13">Binds 2 Mg(2+) ion per subunit.</text>
</comment>
<protein>
    <recommendedName>
        <fullName evidence="13 14">Crossover junction endodeoxyribonuclease RuvC</fullName>
        <ecNumber evidence="13 14">3.1.21.10</ecNumber>
    </recommendedName>
    <alternativeName>
        <fullName evidence="13">Holliday junction nuclease RuvC</fullName>
    </alternativeName>
    <alternativeName>
        <fullName evidence="13">Holliday junction resolvase RuvC</fullName>
    </alternativeName>
</protein>
<dbReference type="HAMAP" id="MF_00034">
    <property type="entry name" value="RuvC"/>
    <property type="match status" value="1"/>
</dbReference>
<dbReference type="Pfam" id="PF02075">
    <property type="entry name" value="RuvC"/>
    <property type="match status" value="1"/>
</dbReference>
<dbReference type="GO" id="GO:0006310">
    <property type="term" value="P:DNA recombination"/>
    <property type="evidence" value="ECO:0007669"/>
    <property type="project" value="UniProtKB-UniRule"/>
</dbReference>
<dbReference type="SUPFAM" id="SSF53098">
    <property type="entry name" value="Ribonuclease H-like"/>
    <property type="match status" value="1"/>
</dbReference>
<evidence type="ECO:0000256" key="13">
    <source>
        <dbReference type="HAMAP-Rule" id="MF_00034"/>
    </source>
</evidence>
<dbReference type="AlphaFoldDB" id="A0A6I6E9M3"/>
<dbReference type="Proteomes" id="UP000426424">
    <property type="component" value="Chromosome"/>
</dbReference>
<evidence type="ECO:0000256" key="1">
    <source>
        <dbReference type="ARBA" id="ARBA00009518"/>
    </source>
</evidence>
<evidence type="ECO:0000313" key="15">
    <source>
        <dbReference type="EMBL" id="QGU31986.1"/>
    </source>
</evidence>
<comment type="subunit">
    <text evidence="13">Homodimer which binds Holliday junction (HJ) DNA. The HJ becomes 2-fold symmetrical on binding to RuvC with unstacked arms; it has a different conformation from HJ DNA in complex with RuvA. In the full resolvosome a probable DNA-RuvA(4)-RuvB(12)-RuvC(2) complex forms which resolves the HJ.</text>
</comment>
<dbReference type="Gene3D" id="3.30.420.10">
    <property type="entry name" value="Ribonuclease H-like superfamily/Ribonuclease H"/>
    <property type="match status" value="1"/>
</dbReference>
<keyword evidence="11 13" id="KW-0234">DNA repair</keyword>
<keyword evidence="3 13" id="KW-0540">Nuclease</keyword>
<dbReference type="InterPro" id="IPR012337">
    <property type="entry name" value="RNaseH-like_sf"/>
</dbReference>
<dbReference type="GO" id="GO:0000287">
    <property type="term" value="F:magnesium ion binding"/>
    <property type="evidence" value="ECO:0007669"/>
    <property type="project" value="UniProtKB-UniRule"/>
</dbReference>
<evidence type="ECO:0000256" key="9">
    <source>
        <dbReference type="ARBA" id="ARBA00023125"/>
    </source>
</evidence>
<comment type="subcellular location">
    <subcellularLocation>
        <location evidence="13">Cytoplasm</location>
    </subcellularLocation>
</comment>
<feature type="active site" evidence="13">
    <location>
        <position position="146"/>
    </location>
</feature>
<name>A0A6I6E9M3_THETI</name>
<evidence type="ECO:0000256" key="14">
    <source>
        <dbReference type="NCBIfam" id="TIGR00228"/>
    </source>
</evidence>
<feature type="binding site" evidence="13">
    <location>
        <position position="146"/>
    </location>
    <ligand>
        <name>Mg(2+)</name>
        <dbReference type="ChEBI" id="CHEBI:18420"/>
        <label>1</label>
    </ligand>
</feature>
<dbReference type="InterPro" id="IPR036397">
    <property type="entry name" value="RNaseH_sf"/>
</dbReference>
<evidence type="ECO:0000256" key="4">
    <source>
        <dbReference type="ARBA" id="ARBA00022723"/>
    </source>
</evidence>
<dbReference type="EMBL" id="CP039268">
    <property type="protein sequence ID" value="QGU31986.1"/>
    <property type="molecule type" value="Genomic_DNA"/>
</dbReference>
<dbReference type="NCBIfam" id="TIGR00228">
    <property type="entry name" value="ruvC"/>
    <property type="match status" value="1"/>
</dbReference>
<evidence type="ECO:0000256" key="5">
    <source>
        <dbReference type="ARBA" id="ARBA00022759"/>
    </source>
</evidence>
<evidence type="ECO:0000313" key="16">
    <source>
        <dbReference type="Proteomes" id="UP000426424"/>
    </source>
</evidence>
<comment type="function">
    <text evidence="13">The RuvA-RuvB-RuvC complex processes Holliday junction (HJ) DNA during genetic recombination and DNA repair. Endonuclease that resolves HJ intermediates. Cleaves cruciform DNA by making single-stranded nicks across the HJ at symmetrical positions within the homologous arms, yielding a 5'-phosphate and a 3'-hydroxyl group; requires a central core of homology in the junction. The consensus cleavage sequence is 5'-(A/T)TT(C/G)-3'. Cleavage occurs on the 3'-side of the TT dinucleotide at the point of strand exchange. HJ branch migration catalyzed by RuvA-RuvB allows RuvC to scan DNA until it finds its consensus sequence, where it cleaves and resolves the cruciform DNA.</text>
</comment>
<dbReference type="CDD" id="cd16962">
    <property type="entry name" value="RuvC"/>
    <property type="match status" value="1"/>
</dbReference>
<evidence type="ECO:0000256" key="6">
    <source>
        <dbReference type="ARBA" id="ARBA00022763"/>
    </source>
</evidence>
<feature type="binding site" evidence="13">
    <location>
        <position position="15"/>
    </location>
    <ligand>
        <name>Mg(2+)</name>
        <dbReference type="ChEBI" id="CHEBI:18420"/>
        <label>1</label>
    </ligand>
</feature>
<dbReference type="GO" id="GO:0006281">
    <property type="term" value="P:DNA repair"/>
    <property type="evidence" value="ECO:0007669"/>
    <property type="project" value="UniProtKB-UniRule"/>
</dbReference>
<keyword evidence="9 13" id="KW-0238">DNA-binding</keyword>
<feature type="active site" evidence="13">
    <location>
        <position position="15"/>
    </location>
</feature>
<proteinExistence type="inferred from homology"/>
<reference evidence="15 16" key="1">
    <citation type="submission" date="2019-12" db="EMBL/GenBank/DDBJ databases">
        <title>The complete genome of the thermophilic, anoxygenic phototrophic gammaproteobacterium Thermochromatium tepidum.</title>
        <authorList>
            <person name="Sattley W.M."/>
            <person name="Swingley W.D."/>
            <person name="Burchell B.M."/>
            <person name="Gurbani S.A."/>
            <person name="Kujawa C.M."/>
            <person name="Nuccio D.A."/>
            <person name="Schladweiler J."/>
            <person name="Shaffer K.N."/>
            <person name="Stokes L.M."/>
            <person name="Touchman J.W."/>
            <person name="Blankenship R.E."/>
            <person name="Madigan M.T."/>
        </authorList>
    </citation>
    <scope>NUCLEOTIDE SEQUENCE [LARGE SCALE GENOMIC DNA]</scope>
    <source>
        <strain evidence="15 16">ATCC 43061</strain>
    </source>
</reference>
<dbReference type="GO" id="GO:0048476">
    <property type="term" value="C:Holliday junction resolvase complex"/>
    <property type="evidence" value="ECO:0007669"/>
    <property type="project" value="UniProtKB-UniRule"/>
</dbReference>
<dbReference type="PROSITE" id="PS01321">
    <property type="entry name" value="RUVC"/>
    <property type="match status" value="1"/>
</dbReference>
<dbReference type="FunFam" id="3.30.420.10:FF:000002">
    <property type="entry name" value="Crossover junction endodeoxyribonuclease RuvC"/>
    <property type="match status" value="1"/>
</dbReference>
<evidence type="ECO:0000256" key="11">
    <source>
        <dbReference type="ARBA" id="ARBA00023204"/>
    </source>
</evidence>
<dbReference type="InterPro" id="IPR002176">
    <property type="entry name" value="X-over_junc_endoDNase_RuvC"/>
</dbReference>
<gene>
    <name evidence="13 15" type="primary">ruvC</name>
    <name evidence="15" type="ORF">E6P07_02695</name>
</gene>
<keyword evidence="7 13" id="KW-0378">Hydrolase</keyword>
<dbReference type="PANTHER" id="PTHR30194:SF3">
    <property type="entry name" value="CROSSOVER JUNCTION ENDODEOXYRIBONUCLEASE RUVC"/>
    <property type="match status" value="1"/>
</dbReference>
<dbReference type="InterPro" id="IPR020563">
    <property type="entry name" value="X-over_junc_endoDNase_Mg_BS"/>
</dbReference>
<dbReference type="GO" id="GO:0008821">
    <property type="term" value="F:crossover junction DNA endonuclease activity"/>
    <property type="evidence" value="ECO:0007669"/>
    <property type="project" value="UniProtKB-UniRule"/>
</dbReference>
<comment type="similarity">
    <text evidence="1 13">Belongs to the RuvC family.</text>
</comment>
<evidence type="ECO:0000256" key="8">
    <source>
        <dbReference type="ARBA" id="ARBA00022842"/>
    </source>
</evidence>
<dbReference type="PRINTS" id="PR00696">
    <property type="entry name" value="RSOLVASERUVC"/>
</dbReference>
<keyword evidence="16" id="KW-1185">Reference proteome</keyword>
<dbReference type="RefSeq" id="WP_153974185.1">
    <property type="nucleotide sequence ID" value="NZ_CP039268.1"/>
</dbReference>
<feature type="active site" evidence="13">
    <location>
        <position position="74"/>
    </location>
</feature>
<dbReference type="PANTHER" id="PTHR30194">
    <property type="entry name" value="CROSSOVER JUNCTION ENDODEOXYRIBONUCLEASE RUVC"/>
    <property type="match status" value="1"/>
</dbReference>
<evidence type="ECO:0000256" key="7">
    <source>
        <dbReference type="ARBA" id="ARBA00022801"/>
    </source>
</evidence>
<keyword evidence="10 13" id="KW-0233">DNA recombination</keyword>
<feature type="binding site" evidence="13">
    <location>
        <position position="74"/>
    </location>
    <ligand>
        <name>Mg(2+)</name>
        <dbReference type="ChEBI" id="CHEBI:18420"/>
        <label>2</label>
    </ligand>
</feature>
<sequence length="178" mass="19054">MTDPRAPRHRILGIDPGSRNTGFGVIDSDGHHSVRVASGCIRVGAHPWPDRLGLIFDRVAAIVAEYRPHEMAVEQLIFARDPTAALKIGQARGAVLCAGLKGGAIVHEYSPKSVKLAVVGSGGADKSQVQHMVRVLLALPETPDEDEADALAIALCHAHSMGIPARKRAAASWRDWRP</sequence>
<organism evidence="15 16">
    <name type="scientific">Thermochromatium tepidum ATCC 43061</name>
    <dbReference type="NCBI Taxonomy" id="316276"/>
    <lineage>
        <taxon>Bacteria</taxon>
        <taxon>Pseudomonadati</taxon>
        <taxon>Pseudomonadota</taxon>
        <taxon>Gammaproteobacteria</taxon>
        <taxon>Chromatiales</taxon>
        <taxon>Chromatiaceae</taxon>
        <taxon>Thermochromatium</taxon>
    </lineage>
</organism>